<accession>A0ABV4U066</accession>
<organism evidence="1 2">
    <name type="scientific">Natronomicrosphaera hydrolytica</name>
    <dbReference type="NCBI Taxonomy" id="3242702"/>
    <lineage>
        <taxon>Bacteria</taxon>
        <taxon>Pseudomonadati</taxon>
        <taxon>Planctomycetota</taxon>
        <taxon>Phycisphaerae</taxon>
        <taxon>Phycisphaerales</taxon>
        <taxon>Phycisphaeraceae</taxon>
        <taxon>Natronomicrosphaera</taxon>
    </lineage>
</organism>
<dbReference type="Pfam" id="PF05988">
    <property type="entry name" value="DUF899"/>
    <property type="match status" value="1"/>
</dbReference>
<protein>
    <submittedName>
        <fullName evidence="1">DUF899 domain-containing protein</fullName>
    </submittedName>
</protein>
<name>A0ABV4U066_9BACT</name>
<keyword evidence="2" id="KW-1185">Reference proteome</keyword>
<dbReference type="EMBL" id="JBGUBD010000001">
    <property type="protein sequence ID" value="MFA9476998.1"/>
    <property type="molecule type" value="Genomic_DNA"/>
</dbReference>
<proteinExistence type="predicted"/>
<evidence type="ECO:0000313" key="2">
    <source>
        <dbReference type="Proteomes" id="UP001575105"/>
    </source>
</evidence>
<gene>
    <name evidence="1" type="ORF">ACERK3_01700</name>
</gene>
<dbReference type="RefSeq" id="WP_425343922.1">
    <property type="nucleotide sequence ID" value="NZ_JBGUBD010000001.1"/>
</dbReference>
<dbReference type="Proteomes" id="UP001575105">
    <property type="component" value="Unassembled WGS sequence"/>
</dbReference>
<dbReference type="InterPro" id="IPR010296">
    <property type="entry name" value="DUF899_thioredox"/>
</dbReference>
<sequence length="249" mass="28573">MSKTTTPQHPAVSRDAWIEARKALLVKEKVHMRQGDALAVERRALPWVKIEKRYLFQTEQGERTLAELFDGCSQLIVHHLMYAPDWDAACPGCSFQAEHIDGPARHLQHHNVRIVAVSRAPIDKLLTYRRRMGWRFEWASSLGSDFNYDFHVSFTHEQLARGTVNYNFGTIDTDPRYQSEDLPGVSVFFKDTAGQVCHTYSTYARGLDMLLDANHYLDLTPEGRNDAAYPNWPRRHDEYGDDLKSCCGS</sequence>
<evidence type="ECO:0000313" key="1">
    <source>
        <dbReference type="EMBL" id="MFA9476998.1"/>
    </source>
</evidence>
<dbReference type="InterPro" id="IPR036249">
    <property type="entry name" value="Thioredoxin-like_sf"/>
</dbReference>
<comment type="caution">
    <text evidence="1">The sequence shown here is derived from an EMBL/GenBank/DDBJ whole genome shotgun (WGS) entry which is preliminary data.</text>
</comment>
<reference evidence="1 2" key="1">
    <citation type="submission" date="2024-08" db="EMBL/GenBank/DDBJ databases">
        <title>Whole-genome sequencing of halo(alkali)philic microorganisms from hypersaline lakes.</title>
        <authorList>
            <person name="Sorokin D.Y."/>
            <person name="Merkel A.Y."/>
            <person name="Messina E."/>
            <person name="Yakimov M."/>
        </authorList>
    </citation>
    <scope>NUCLEOTIDE SEQUENCE [LARGE SCALE GENOMIC DNA]</scope>
    <source>
        <strain evidence="1 2">AB-hyl4</strain>
    </source>
</reference>
<dbReference type="SUPFAM" id="SSF52833">
    <property type="entry name" value="Thioredoxin-like"/>
    <property type="match status" value="1"/>
</dbReference>